<evidence type="ECO:0000313" key="5">
    <source>
        <dbReference type="Proteomes" id="UP001187192"/>
    </source>
</evidence>
<dbReference type="Pfam" id="PF02458">
    <property type="entry name" value="Transferase"/>
    <property type="match status" value="1"/>
</dbReference>
<evidence type="ECO:0000256" key="1">
    <source>
        <dbReference type="ARBA" id="ARBA00022679"/>
    </source>
</evidence>
<evidence type="ECO:0000313" key="4">
    <source>
        <dbReference type="EMBL" id="GMN33417.1"/>
    </source>
</evidence>
<organism evidence="4 5">
    <name type="scientific">Ficus carica</name>
    <name type="common">Common fig</name>
    <dbReference type="NCBI Taxonomy" id="3494"/>
    <lineage>
        <taxon>Eukaryota</taxon>
        <taxon>Viridiplantae</taxon>
        <taxon>Streptophyta</taxon>
        <taxon>Embryophyta</taxon>
        <taxon>Tracheophyta</taxon>
        <taxon>Spermatophyta</taxon>
        <taxon>Magnoliopsida</taxon>
        <taxon>eudicotyledons</taxon>
        <taxon>Gunneridae</taxon>
        <taxon>Pentapetalae</taxon>
        <taxon>rosids</taxon>
        <taxon>fabids</taxon>
        <taxon>Rosales</taxon>
        <taxon>Moraceae</taxon>
        <taxon>Ficeae</taxon>
        <taxon>Ficus</taxon>
    </lineage>
</organism>
<dbReference type="InterPro" id="IPR023213">
    <property type="entry name" value="CAT-like_dom_sf"/>
</dbReference>
<evidence type="ECO:0000256" key="3">
    <source>
        <dbReference type="SAM" id="MobiDB-lite"/>
    </source>
</evidence>
<keyword evidence="5" id="KW-1185">Reference proteome</keyword>
<dbReference type="Gene3D" id="3.30.559.10">
    <property type="entry name" value="Chloramphenicol acetyltransferase-like domain"/>
    <property type="match status" value="2"/>
</dbReference>
<proteinExistence type="predicted"/>
<comment type="caution">
    <text evidence="4">The sequence shown here is derived from an EMBL/GenBank/DDBJ whole genome shotgun (WGS) entry which is preliminary data.</text>
</comment>
<dbReference type="PANTHER" id="PTHR31625">
    <property type="match status" value="1"/>
</dbReference>
<name>A0AA88CX94_FICCA</name>
<dbReference type="AlphaFoldDB" id="A0AA88CX94"/>
<reference evidence="4" key="1">
    <citation type="submission" date="2023-07" db="EMBL/GenBank/DDBJ databases">
        <title>draft genome sequence of fig (Ficus carica).</title>
        <authorList>
            <person name="Takahashi T."/>
            <person name="Nishimura K."/>
        </authorList>
    </citation>
    <scope>NUCLEOTIDE SEQUENCE</scope>
</reference>
<feature type="region of interest" description="Disordered" evidence="3">
    <location>
        <begin position="491"/>
        <end position="512"/>
    </location>
</feature>
<dbReference type="InterPro" id="IPR051504">
    <property type="entry name" value="Plant_metabolite_acyltrans"/>
</dbReference>
<keyword evidence="1" id="KW-0808">Transferase</keyword>
<accession>A0AA88CX94</accession>
<dbReference type="Proteomes" id="UP001187192">
    <property type="component" value="Unassembled WGS sequence"/>
</dbReference>
<evidence type="ECO:0000256" key="2">
    <source>
        <dbReference type="ARBA" id="ARBA00023315"/>
    </source>
</evidence>
<gene>
    <name evidence="4" type="ORF">TIFTF001_041891</name>
</gene>
<protein>
    <submittedName>
        <fullName evidence="4">Uncharacterized protein</fullName>
    </submittedName>
</protein>
<dbReference type="GO" id="GO:0016747">
    <property type="term" value="F:acyltransferase activity, transferring groups other than amino-acyl groups"/>
    <property type="evidence" value="ECO:0007669"/>
    <property type="project" value="UniProtKB-ARBA"/>
</dbReference>
<dbReference type="EMBL" id="BTGU01002059">
    <property type="protein sequence ID" value="GMN33417.1"/>
    <property type="molecule type" value="Genomic_DNA"/>
</dbReference>
<sequence>MALSPSPQTVKILDRIKVAPPPGSVPTTSLPLTFFDLLWHLCCPMERLYFYQFPLLTPHYFFETLLPALKHSLSLTLQHFFPFAGSLVCPPSPAKPHILFSDGDSVPLTVAESAGDFQSLTVNHPQDVRELHRLVAELPPARVEEGGARVVPLMALQVTAFPNFGFSVGVTFCHVAADGRAFHHFMKSWASVCYKAKGSSSSSSGSSDQGRMFLDQESPFHGRDSIKIPTGLEQGLLMDFWSWASTTKEYVGPSNYQLITGKVRATFVLSHDQIKRLKSWVTNRLGDNGLELVHISTFVVTCALSWVCLVRSEEMEDGNINISESDKLDDDHNPYFFVFAADCRDRLQNPVPKTYFGNCLAFCMVSVTRKELLGANGIAAAAKAIGKKVKALERGVLEGAEKWMQDWKNVLEKYRFATVAGSPKLGIYETDFGWGRPKKSEVVHTDVSGKNALTLIKSYKLNNTMQRSRNCAVITLNHLYEQLMHSGNGAILRPENGKVPRHARNEHVSSST</sequence>
<keyword evidence="2" id="KW-0012">Acyltransferase</keyword>
<feature type="compositionally biased region" description="Basic and acidic residues" evidence="3">
    <location>
        <begin position="495"/>
        <end position="512"/>
    </location>
</feature>